<feature type="domain" description="Methyltransferase type 11" evidence="1">
    <location>
        <begin position="65"/>
        <end position="164"/>
    </location>
</feature>
<evidence type="ECO:0000313" key="2">
    <source>
        <dbReference type="EMBL" id="GGI06128.1"/>
    </source>
</evidence>
<dbReference type="GO" id="GO:0008757">
    <property type="term" value="F:S-adenosylmethionine-dependent methyltransferase activity"/>
    <property type="evidence" value="ECO:0007669"/>
    <property type="project" value="InterPro"/>
</dbReference>
<proteinExistence type="predicted"/>
<gene>
    <name evidence="2" type="ORF">GCM10011354_17540</name>
</gene>
<dbReference type="PANTHER" id="PTHR43591">
    <property type="entry name" value="METHYLTRANSFERASE"/>
    <property type="match status" value="1"/>
</dbReference>
<dbReference type="Pfam" id="PF08241">
    <property type="entry name" value="Methyltransf_11"/>
    <property type="match status" value="1"/>
</dbReference>
<dbReference type="Proteomes" id="UP000650511">
    <property type="component" value="Unassembled WGS sequence"/>
</dbReference>
<evidence type="ECO:0000259" key="1">
    <source>
        <dbReference type="Pfam" id="PF08241"/>
    </source>
</evidence>
<dbReference type="AlphaFoldDB" id="A0A8J3AEX9"/>
<dbReference type="OrthoDB" id="5566900at2"/>
<dbReference type="SUPFAM" id="SSF53335">
    <property type="entry name" value="S-adenosyl-L-methionine-dependent methyltransferases"/>
    <property type="match status" value="1"/>
</dbReference>
<name>A0A8J3AEX9_9ACTN</name>
<sequence>MPAELHAVPDTATMDIKQKQEAYHDWEAKTYEEKFSISYDERCIDYARDRFRKVVPDGAVFHRVLEVGAGTGFFLINLALGDCLGDATLEATDISEGMLEVCRRNGAEHGLSIATRQGDAEALPYDDDSFDLVIGHAFIHHLPVPGIAIREMHRVLKPGGTLVIAGEPTELGDKLSWIVKRNTYRAFRAVTALPGLTRYRKPGIVESGGSVEDAVLAGLEHEVDLHTFRPGDVEKMARLAGFTEARVVTEELTANWVGWAVRTIEGAIRPGVLGMRWAFGAFHAYNRLHRFDDEVLARFVPRDIFYNLILHARK</sequence>
<dbReference type="InterPro" id="IPR029063">
    <property type="entry name" value="SAM-dependent_MTases_sf"/>
</dbReference>
<dbReference type="EMBL" id="BMHA01000006">
    <property type="protein sequence ID" value="GGI06128.1"/>
    <property type="molecule type" value="Genomic_DNA"/>
</dbReference>
<dbReference type="RefSeq" id="WP_130650665.1">
    <property type="nucleotide sequence ID" value="NZ_BMHA01000006.1"/>
</dbReference>
<protein>
    <recommendedName>
        <fullName evidence="1">Methyltransferase type 11 domain-containing protein</fullName>
    </recommendedName>
</protein>
<accession>A0A8J3AEX9</accession>
<dbReference type="CDD" id="cd02440">
    <property type="entry name" value="AdoMet_MTases"/>
    <property type="match status" value="1"/>
</dbReference>
<reference evidence="2" key="1">
    <citation type="journal article" date="2014" name="Int. J. Syst. Evol. Microbiol.">
        <title>Complete genome sequence of Corynebacterium casei LMG S-19264T (=DSM 44701T), isolated from a smear-ripened cheese.</title>
        <authorList>
            <consortium name="US DOE Joint Genome Institute (JGI-PGF)"/>
            <person name="Walter F."/>
            <person name="Albersmeier A."/>
            <person name="Kalinowski J."/>
            <person name="Ruckert C."/>
        </authorList>
    </citation>
    <scope>NUCLEOTIDE SEQUENCE</scope>
    <source>
        <strain evidence="2">CGMCC 1.14988</strain>
    </source>
</reference>
<dbReference type="InterPro" id="IPR013216">
    <property type="entry name" value="Methyltransf_11"/>
</dbReference>
<keyword evidence="3" id="KW-1185">Reference proteome</keyword>
<evidence type="ECO:0000313" key="3">
    <source>
        <dbReference type="Proteomes" id="UP000650511"/>
    </source>
</evidence>
<reference evidence="2" key="2">
    <citation type="submission" date="2020-09" db="EMBL/GenBank/DDBJ databases">
        <authorList>
            <person name="Sun Q."/>
            <person name="Zhou Y."/>
        </authorList>
    </citation>
    <scope>NUCLEOTIDE SEQUENCE</scope>
    <source>
        <strain evidence="2">CGMCC 1.14988</strain>
    </source>
</reference>
<dbReference type="Gene3D" id="3.40.50.150">
    <property type="entry name" value="Vaccinia Virus protein VP39"/>
    <property type="match status" value="1"/>
</dbReference>
<comment type="caution">
    <text evidence="2">The sequence shown here is derived from an EMBL/GenBank/DDBJ whole genome shotgun (WGS) entry which is preliminary data.</text>
</comment>
<organism evidence="2 3">
    <name type="scientific">Egicoccus halophilus</name>
    <dbReference type="NCBI Taxonomy" id="1670830"/>
    <lineage>
        <taxon>Bacteria</taxon>
        <taxon>Bacillati</taxon>
        <taxon>Actinomycetota</taxon>
        <taxon>Nitriliruptoria</taxon>
        <taxon>Egicoccales</taxon>
        <taxon>Egicoccaceae</taxon>
        <taxon>Egicoccus</taxon>
    </lineage>
</organism>